<evidence type="ECO:0000313" key="2">
    <source>
        <dbReference type="EMBL" id="GAL71848.1"/>
    </source>
</evidence>
<dbReference type="EMBL" id="BBNS01000016">
    <property type="protein sequence ID" value="GAL71848.1"/>
    <property type="molecule type" value="Genomic_DNA"/>
</dbReference>
<feature type="domain" description="Alginate lyase 2" evidence="1">
    <location>
        <begin position="2"/>
        <end position="61"/>
    </location>
</feature>
<keyword evidence="2" id="KW-0456">Lyase</keyword>
<evidence type="ECO:0000259" key="1">
    <source>
        <dbReference type="Pfam" id="PF08787"/>
    </source>
</evidence>
<dbReference type="GO" id="GO:0045135">
    <property type="term" value="F:poly(beta-D-mannuronate) lyase activity"/>
    <property type="evidence" value="ECO:0007669"/>
    <property type="project" value="UniProtKB-EC"/>
</dbReference>
<dbReference type="SUPFAM" id="SSF49899">
    <property type="entry name" value="Concanavalin A-like lectins/glucanases"/>
    <property type="match status" value="1"/>
</dbReference>
<organism evidence="2 3">
    <name type="scientific">Jejuia pallidilutea</name>
    <dbReference type="NCBI Taxonomy" id="504487"/>
    <lineage>
        <taxon>Bacteria</taxon>
        <taxon>Pseudomonadati</taxon>
        <taxon>Bacteroidota</taxon>
        <taxon>Flavobacteriia</taxon>
        <taxon>Flavobacteriales</taxon>
        <taxon>Flavobacteriaceae</taxon>
        <taxon>Jejuia</taxon>
    </lineage>
</organism>
<dbReference type="AlphaFoldDB" id="A0A090W6I2"/>
<dbReference type="Gene3D" id="2.60.120.200">
    <property type="match status" value="1"/>
</dbReference>
<evidence type="ECO:0000313" key="3">
    <source>
        <dbReference type="Proteomes" id="UP000029646"/>
    </source>
</evidence>
<dbReference type="InterPro" id="IPR014895">
    <property type="entry name" value="Alginate_lyase_2"/>
</dbReference>
<accession>A0A090W6I2</accession>
<sequence length="61" mass="7317">MQVSEGKMVVILNGNEYKVYENIHMRRWGIFENYFKAGNYFQSRDEGSFSKVKFYDLEVSH</sequence>
<gene>
    <name evidence="2" type="ORF">JCM19302_1288</name>
</gene>
<dbReference type="Proteomes" id="UP000029646">
    <property type="component" value="Unassembled WGS sequence"/>
</dbReference>
<dbReference type="Pfam" id="PF08787">
    <property type="entry name" value="Alginate_lyase2"/>
    <property type="match status" value="1"/>
</dbReference>
<dbReference type="GO" id="GO:0005975">
    <property type="term" value="P:carbohydrate metabolic process"/>
    <property type="evidence" value="ECO:0007669"/>
    <property type="project" value="UniProtKB-ARBA"/>
</dbReference>
<proteinExistence type="predicted"/>
<protein>
    <submittedName>
        <fullName evidence="2">Alginate lyase</fullName>
        <ecNumber evidence="2">4.2.2.3</ecNumber>
    </submittedName>
</protein>
<dbReference type="InterPro" id="IPR013320">
    <property type="entry name" value="ConA-like_dom_sf"/>
</dbReference>
<dbReference type="GO" id="GO:0004553">
    <property type="term" value="F:hydrolase activity, hydrolyzing O-glycosyl compounds"/>
    <property type="evidence" value="ECO:0007669"/>
    <property type="project" value="UniProtKB-ARBA"/>
</dbReference>
<reference evidence="2 3" key="1">
    <citation type="journal article" date="2014" name="Genome Announc.">
        <title>Draft Genome Sequence of Marine Flavobacterium Jejuia pallidilutea Strain 11shimoA1 and Pigmentation Mutants.</title>
        <authorList>
            <person name="Takatani N."/>
            <person name="Nakanishi M."/>
            <person name="Meirelles P."/>
            <person name="Mino S."/>
            <person name="Suda W."/>
            <person name="Oshima K."/>
            <person name="Hattori M."/>
            <person name="Ohkuma M."/>
            <person name="Hosokawa M."/>
            <person name="Miyashita K."/>
            <person name="Thompson F.L."/>
            <person name="Niwa A."/>
            <person name="Sawabe T."/>
            <person name="Sawabe T."/>
        </authorList>
    </citation>
    <scope>NUCLEOTIDE SEQUENCE [LARGE SCALE GENOMIC DNA]</scope>
    <source>
        <strain evidence="3">JCM19302</strain>
    </source>
</reference>
<dbReference type="EC" id="4.2.2.3" evidence="2"/>
<comment type="caution">
    <text evidence="2">The sequence shown here is derived from an EMBL/GenBank/DDBJ whole genome shotgun (WGS) entry which is preliminary data.</text>
</comment>
<name>A0A090W6I2_9FLAO</name>